<sequence length="162" mass="18205">MALFESTISLPSPNSSHFIKLTDSNYLIWLHSATLLQRQLSYCSKLIPDALAYTSLPLLPLFLACAPAFKMAFKSPSFIPTALLLSILNGMTPRLKRSMHFSKIIHGLWFLPLLLRTWLGASGFKIKSHSDDSIERFKARLVATICIVLSLAFFRDWSLSST</sequence>
<protein>
    <submittedName>
        <fullName evidence="1">Uncharacterized protein</fullName>
    </submittedName>
</protein>
<evidence type="ECO:0000313" key="1">
    <source>
        <dbReference type="EMBL" id="CAB4280681.1"/>
    </source>
</evidence>
<reference evidence="1 2" key="1">
    <citation type="submission" date="2020-05" db="EMBL/GenBank/DDBJ databases">
        <authorList>
            <person name="Campoy J."/>
            <person name="Schneeberger K."/>
            <person name="Spophaly S."/>
        </authorList>
    </citation>
    <scope>NUCLEOTIDE SEQUENCE [LARGE SCALE GENOMIC DNA]</scope>
    <source>
        <strain evidence="1">PruArmRojPasFocal</strain>
    </source>
</reference>
<dbReference type="EMBL" id="CAEKDK010000005">
    <property type="protein sequence ID" value="CAB4280681.1"/>
    <property type="molecule type" value="Genomic_DNA"/>
</dbReference>
<dbReference type="Proteomes" id="UP000507222">
    <property type="component" value="Unassembled WGS sequence"/>
</dbReference>
<accession>A0A6J5UXM0</accession>
<dbReference type="AlphaFoldDB" id="A0A6J5UXM0"/>
<evidence type="ECO:0000313" key="2">
    <source>
        <dbReference type="Proteomes" id="UP000507222"/>
    </source>
</evidence>
<organism evidence="1 2">
    <name type="scientific">Prunus armeniaca</name>
    <name type="common">Apricot</name>
    <name type="synonym">Armeniaca vulgaris</name>
    <dbReference type="NCBI Taxonomy" id="36596"/>
    <lineage>
        <taxon>Eukaryota</taxon>
        <taxon>Viridiplantae</taxon>
        <taxon>Streptophyta</taxon>
        <taxon>Embryophyta</taxon>
        <taxon>Tracheophyta</taxon>
        <taxon>Spermatophyta</taxon>
        <taxon>Magnoliopsida</taxon>
        <taxon>eudicotyledons</taxon>
        <taxon>Gunneridae</taxon>
        <taxon>Pentapetalae</taxon>
        <taxon>rosids</taxon>
        <taxon>fabids</taxon>
        <taxon>Rosales</taxon>
        <taxon>Rosaceae</taxon>
        <taxon>Amygdaloideae</taxon>
        <taxon>Amygdaleae</taxon>
        <taxon>Prunus</taxon>
    </lineage>
</organism>
<name>A0A6J5UXM0_PRUAR</name>
<gene>
    <name evidence="1" type="ORF">CURHAP_LOCUS33601</name>
</gene>
<proteinExistence type="predicted"/>